<sequence length="395" mass="42889">MKLVSLLASALLLVGATAYTTLKHSAFPDYGVRIKATNSRKTTGFCDPGVESYAGYIDFQARHLFFYYFESRRSPQTDDVVLWLNGGPGGASSLGMLMELGPCTVISENATEINPYSWNTNANMLFIEQPVGVSFSYAEYGQTIDTTEAAAKDIAAFLAIFFDAMDLQGRPFHIAGESYGGRYVPLFAAQIHDNNQKLVQANFPPINLVSAIATAAAITSSKSMYDMRTECIGEVQDTLCYPITKKIAAYLNAPSTRAVLGVPPAPEFPNITMANFTVNSQFSASGDVLRTSAPYFSALLEHGVNVLLYAGTTDFICNHVAMDRVARGLEWSGQKLFASQPLREFVVDGVVVGQTREIDGLAFATVWDAGHMVPHDKPAEALALINRWLAAGRLS</sequence>
<protein>
    <recommendedName>
        <fullName evidence="7">Carboxypeptidase</fullName>
        <ecNumber evidence="7">3.4.16.-</ecNumber>
    </recommendedName>
</protein>
<dbReference type="InterPro" id="IPR029058">
    <property type="entry name" value="AB_hydrolase_fold"/>
</dbReference>
<comment type="caution">
    <text evidence="8">The sequence shown here is derived from an EMBL/GenBank/DDBJ whole genome shotgun (WGS) entry which is preliminary data.</text>
</comment>
<dbReference type="OrthoDB" id="443318at2759"/>
<keyword evidence="5 7" id="KW-0378">Hydrolase</keyword>
<dbReference type="InterPro" id="IPR033124">
    <property type="entry name" value="Ser_caboxypep_his_AS"/>
</dbReference>
<dbReference type="SUPFAM" id="SSF53474">
    <property type="entry name" value="alpha/beta-Hydrolases"/>
    <property type="match status" value="1"/>
</dbReference>
<keyword evidence="2 7" id="KW-0121">Carboxypeptidase</keyword>
<keyword evidence="6" id="KW-0325">Glycoprotein</keyword>
<evidence type="ECO:0000256" key="7">
    <source>
        <dbReference type="RuleBase" id="RU361156"/>
    </source>
</evidence>
<evidence type="ECO:0000256" key="6">
    <source>
        <dbReference type="ARBA" id="ARBA00023180"/>
    </source>
</evidence>
<evidence type="ECO:0000256" key="4">
    <source>
        <dbReference type="ARBA" id="ARBA00022729"/>
    </source>
</evidence>
<dbReference type="EMBL" id="JACAZE010000001">
    <property type="protein sequence ID" value="KAF7323435.1"/>
    <property type="molecule type" value="Genomic_DNA"/>
</dbReference>
<dbReference type="GO" id="GO:0000324">
    <property type="term" value="C:fungal-type vacuole"/>
    <property type="evidence" value="ECO:0007669"/>
    <property type="project" value="TreeGrafter"/>
</dbReference>
<dbReference type="Gene3D" id="3.40.50.1820">
    <property type="entry name" value="alpha/beta hydrolase"/>
    <property type="match status" value="1"/>
</dbReference>
<feature type="chain" id="PRO_5034252178" description="Carboxypeptidase" evidence="7">
    <location>
        <begin position="19"/>
        <end position="395"/>
    </location>
</feature>
<comment type="similarity">
    <text evidence="1 7">Belongs to the peptidase S10 family.</text>
</comment>
<proteinExistence type="inferred from homology"/>
<dbReference type="PROSITE" id="PS00131">
    <property type="entry name" value="CARBOXYPEPT_SER_SER"/>
    <property type="match status" value="1"/>
</dbReference>
<dbReference type="GO" id="GO:0004185">
    <property type="term" value="F:serine-type carboxypeptidase activity"/>
    <property type="evidence" value="ECO:0007669"/>
    <property type="project" value="UniProtKB-UniRule"/>
</dbReference>
<name>A0A8H6TQK9_MYCCL</name>
<feature type="signal peptide" evidence="7">
    <location>
        <begin position="1"/>
        <end position="18"/>
    </location>
</feature>
<accession>A0A8H6TQK9</accession>
<organism evidence="8 9">
    <name type="scientific">Mycena chlorophos</name>
    <name type="common">Agaric fungus</name>
    <name type="synonym">Agaricus chlorophos</name>
    <dbReference type="NCBI Taxonomy" id="658473"/>
    <lineage>
        <taxon>Eukaryota</taxon>
        <taxon>Fungi</taxon>
        <taxon>Dikarya</taxon>
        <taxon>Basidiomycota</taxon>
        <taxon>Agaricomycotina</taxon>
        <taxon>Agaricomycetes</taxon>
        <taxon>Agaricomycetidae</taxon>
        <taxon>Agaricales</taxon>
        <taxon>Marasmiineae</taxon>
        <taxon>Mycenaceae</taxon>
        <taxon>Mycena</taxon>
    </lineage>
</organism>
<evidence type="ECO:0000256" key="2">
    <source>
        <dbReference type="ARBA" id="ARBA00022645"/>
    </source>
</evidence>
<dbReference type="AlphaFoldDB" id="A0A8H6TQK9"/>
<dbReference type="EC" id="3.4.16.-" evidence="7"/>
<dbReference type="InterPro" id="IPR001563">
    <property type="entry name" value="Peptidase_S10"/>
</dbReference>
<reference evidence="8" key="1">
    <citation type="submission" date="2020-05" db="EMBL/GenBank/DDBJ databases">
        <title>Mycena genomes resolve the evolution of fungal bioluminescence.</title>
        <authorList>
            <person name="Tsai I.J."/>
        </authorList>
    </citation>
    <scope>NUCLEOTIDE SEQUENCE</scope>
    <source>
        <strain evidence="8">110903Hualien_Pintung</strain>
    </source>
</reference>
<evidence type="ECO:0000313" key="9">
    <source>
        <dbReference type="Proteomes" id="UP000613580"/>
    </source>
</evidence>
<dbReference type="InterPro" id="IPR018202">
    <property type="entry name" value="Ser_caboxypep_ser_AS"/>
</dbReference>
<evidence type="ECO:0000256" key="1">
    <source>
        <dbReference type="ARBA" id="ARBA00009431"/>
    </source>
</evidence>
<dbReference type="Proteomes" id="UP000613580">
    <property type="component" value="Unassembled WGS sequence"/>
</dbReference>
<dbReference type="GO" id="GO:0006508">
    <property type="term" value="P:proteolysis"/>
    <property type="evidence" value="ECO:0007669"/>
    <property type="project" value="UniProtKB-KW"/>
</dbReference>
<evidence type="ECO:0000313" key="8">
    <source>
        <dbReference type="EMBL" id="KAF7323435.1"/>
    </source>
</evidence>
<keyword evidence="9" id="KW-1185">Reference proteome</keyword>
<dbReference type="PROSITE" id="PS00560">
    <property type="entry name" value="CARBOXYPEPT_SER_HIS"/>
    <property type="match status" value="1"/>
</dbReference>
<dbReference type="PANTHER" id="PTHR11802:SF113">
    <property type="entry name" value="SERINE CARBOXYPEPTIDASE CTSA-4.1"/>
    <property type="match status" value="1"/>
</dbReference>
<dbReference type="PRINTS" id="PR00724">
    <property type="entry name" value="CRBOXYPTASEC"/>
</dbReference>
<dbReference type="Pfam" id="PF00450">
    <property type="entry name" value="Peptidase_S10"/>
    <property type="match status" value="2"/>
</dbReference>
<dbReference type="PANTHER" id="PTHR11802">
    <property type="entry name" value="SERINE PROTEASE FAMILY S10 SERINE CARBOXYPEPTIDASE"/>
    <property type="match status" value="1"/>
</dbReference>
<keyword evidence="3 7" id="KW-0645">Protease</keyword>
<evidence type="ECO:0000256" key="3">
    <source>
        <dbReference type="ARBA" id="ARBA00022670"/>
    </source>
</evidence>
<evidence type="ECO:0000256" key="5">
    <source>
        <dbReference type="ARBA" id="ARBA00022801"/>
    </source>
</evidence>
<gene>
    <name evidence="8" type="ORF">HMN09_00124400</name>
</gene>
<keyword evidence="4 7" id="KW-0732">Signal</keyword>